<evidence type="ECO:0000259" key="4">
    <source>
        <dbReference type="Pfam" id="PF08774"/>
    </source>
</evidence>
<protein>
    <submittedName>
        <fullName evidence="5">VRR-NUC domain-containing protein</fullName>
    </submittedName>
</protein>
<evidence type="ECO:0000256" key="3">
    <source>
        <dbReference type="ARBA" id="ARBA00022801"/>
    </source>
</evidence>
<dbReference type="RefSeq" id="WP_150885902.1">
    <property type="nucleotide sequence ID" value="NZ_CP032452.1"/>
</dbReference>
<organism evidence="5 6">
    <name type="scientific">Paraclostridium bifermentans</name>
    <name type="common">Clostridium bifermentans</name>
    <dbReference type="NCBI Taxonomy" id="1490"/>
    <lineage>
        <taxon>Bacteria</taxon>
        <taxon>Bacillati</taxon>
        <taxon>Bacillota</taxon>
        <taxon>Clostridia</taxon>
        <taxon>Peptostreptococcales</taxon>
        <taxon>Peptostreptococcaceae</taxon>
        <taxon>Paraclostridium</taxon>
    </lineage>
</organism>
<evidence type="ECO:0000256" key="2">
    <source>
        <dbReference type="ARBA" id="ARBA00022722"/>
    </source>
</evidence>
<dbReference type="InterPro" id="IPR014883">
    <property type="entry name" value="VRR_NUC"/>
</dbReference>
<accession>A0A5P3XAR5</accession>
<name>A0A5P3XAR5_PARBF</name>
<dbReference type="Gene3D" id="3.40.1350.10">
    <property type="match status" value="1"/>
</dbReference>
<evidence type="ECO:0000313" key="5">
    <source>
        <dbReference type="EMBL" id="QEZ68009.1"/>
    </source>
</evidence>
<dbReference type="Pfam" id="PF08774">
    <property type="entry name" value="VRR_NUC"/>
    <property type="match status" value="1"/>
</dbReference>
<reference evidence="5 6" key="1">
    <citation type="submission" date="2018-09" db="EMBL/GenBank/DDBJ databases">
        <title>A clostridial neurotoxin that targets Anopheles mosquitoes.</title>
        <authorList>
            <person name="Contreras E."/>
            <person name="Masuyer G."/>
            <person name="Qureshi N."/>
            <person name="Chawla S."/>
            <person name="Lim H.L."/>
            <person name="Chen J."/>
            <person name="Stenmark P."/>
            <person name="Gill S."/>
        </authorList>
    </citation>
    <scope>NUCLEOTIDE SEQUENCE [LARGE SCALE GENOMIC DNA]</scope>
    <source>
        <strain evidence="5 6">Cbm</strain>
    </source>
</reference>
<sequence>MKGEALEQTMLFQWCEMQKSKYPVLSLLVAIPNGGSRHPREAANLKKQGVKAGFPDMFLPVSNKKYHGLFIELKYGKNKASEKQKAWINELNYQGYYAKVCVGFEEAKNTILEYINL</sequence>
<evidence type="ECO:0000313" key="6">
    <source>
        <dbReference type="Proteomes" id="UP000326961"/>
    </source>
</evidence>
<gene>
    <name evidence="5" type="ORF">D4A35_03305</name>
</gene>
<evidence type="ECO:0000256" key="1">
    <source>
        <dbReference type="ARBA" id="ARBA00001946"/>
    </source>
</evidence>
<comment type="cofactor">
    <cofactor evidence="1">
        <name>Mg(2+)</name>
        <dbReference type="ChEBI" id="CHEBI:18420"/>
    </cofactor>
</comment>
<dbReference type="GO" id="GO:0004518">
    <property type="term" value="F:nuclease activity"/>
    <property type="evidence" value="ECO:0007669"/>
    <property type="project" value="UniProtKB-KW"/>
</dbReference>
<dbReference type="GO" id="GO:0016788">
    <property type="term" value="F:hydrolase activity, acting on ester bonds"/>
    <property type="evidence" value="ECO:0007669"/>
    <property type="project" value="InterPro"/>
</dbReference>
<dbReference type="AlphaFoldDB" id="A0A5P3XAR5"/>
<dbReference type="GO" id="GO:0003676">
    <property type="term" value="F:nucleic acid binding"/>
    <property type="evidence" value="ECO:0007669"/>
    <property type="project" value="InterPro"/>
</dbReference>
<feature type="domain" description="VRR-NUC" evidence="4">
    <location>
        <begin position="41"/>
        <end position="103"/>
    </location>
</feature>
<keyword evidence="2" id="KW-0540">Nuclease</keyword>
<keyword evidence="3" id="KW-0378">Hydrolase</keyword>
<dbReference type="EMBL" id="CP032452">
    <property type="protein sequence ID" value="QEZ68009.1"/>
    <property type="molecule type" value="Genomic_DNA"/>
</dbReference>
<dbReference type="InterPro" id="IPR011856">
    <property type="entry name" value="tRNA_endonuc-like_dom_sf"/>
</dbReference>
<dbReference type="Proteomes" id="UP000326961">
    <property type="component" value="Chromosome"/>
</dbReference>
<proteinExistence type="predicted"/>